<keyword evidence="4" id="KW-1185">Reference proteome</keyword>
<dbReference type="Gene3D" id="3.40.50.720">
    <property type="entry name" value="NAD(P)-binding Rossmann-like Domain"/>
    <property type="match status" value="1"/>
</dbReference>
<gene>
    <name evidence="3" type="ORF">ACFFGH_25860</name>
</gene>
<protein>
    <submittedName>
        <fullName evidence="3">SDR family oxidoreductase</fullName>
    </submittedName>
</protein>
<evidence type="ECO:0000256" key="1">
    <source>
        <dbReference type="ARBA" id="ARBA00006484"/>
    </source>
</evidence>
<dbReference type="Proteomes" id="UP001589896">
    <property type="component" value="Unassembled WGS sequence"/>
</dbReference>
<dbReference type="PANTHER" id="PTHR43639">
    <property type="entry name" value="OXIDOREDUCTASE, SHORT-CHAIN DEHYDROGENASE/REDUCTASE FAMILY (AFU_ORTHOLOGUE AFUA_5G02870)"/>
    <property type="match status" value="1"/>
</dbReference>
<dbReference type="InterPro" id="IPR002347">
    <property type="entry name" value="SDR_fam"/>
</dbReference>
<proteinExistence type="inferred from homology"/>
<keyword evidence="2" id="KW-0560">Oxidoreductase</keyword>
<reference evidence="3 4" key="1">
    <citation type="submission" date="2024-09" db="EMBL/GenBank/DDBJ databases">
        <authorList>
            <person name="Sun Q."/>
            <person name="Mori K."/>
        </authorList>
    </citation>
    <scope>NUCLEOTIDE SEQUENCE [LARGE SCALE GENOMIC DNA]</scope>
    <source>
        <strain evidence="3 4">KCTC 23076</strain>
    </source>
</reference>
<evidence type="ECO:0000313" key="4">
    <source>
        <dbReference type="Proteomes" id="UP001589896"/>
    </source>
</evidence>
<dbReference type="EMBL" id="JBHLTG010000007">
    <property type="protein sequence ID" value="MFC0681271.1"/>
    <property type="molecule type" value="Genomic_DNA"/>
</dbReference>
<dbReference type="PRINTS" id="PR00081">
    <property type="entry name" value="GDHRDH"/>
</dbReference>
<evidence type="ECO:0000313" key="3">
    <source>
        <dbReference type="EMBL" id="MFC0681271.1"/>
    </source>
</evidence>
<dbReference type="Pfam" id="PF13561">
    <property type="entry name" value="adh_short_C2"/>
    <property type="match status" value="1"/>
</dbReference>
<dbReference type="PANTHER" id="PTHR43639:SF1">
    <property type="entry name" value="SHORT-CHAIN DEHYDROGENASE_REDUCTASE FAMILY PROTEIN"/>
    <property type="match status" value="1"/>
</dbReference>
<accession>A0ABV6RWW2</accession>
<comment type="caution">
    <text evidence="3">The sequence shown here is derived from an EMBL/GenBank/DDBJ whole genome shotgun (WGS) entry which is preliminary data.</text>
</comment>
<name>A0ABV6RWW2_9GAMM</name>
<dbReference type="RefSeq" id="WP_386673734.1">
    <property type="nucleotide sequence ID" value="NZ_JBHLTG010000007.1"/>
</dbReference>
<dbReference type="InterPro" id="IPR036291">
    <property type="entry name" value="NAD(P)-bd_dom_sf"/>
</dbReference>
<dbReference type="SUPFAM" id="SSF51735">
    <property type="entry name" value="NAD(P)-binding Rossmann-fold domains"/>
    <property type="match status" value="1"/>
</dbReference>
<organism evidence="3 4">
    <name type="scientific">Lysobacter korlensis</name>
    <dbReference type="NCBI Taxonomy" id="553636"/>
    <lineage>
        <taxon>Bacteria</taxon>
        <taxon>Pseudomonadati</taxon>
        <taxon>Pseudomonadota</taxon>
        <taxon>Gammaproteobacteria</taxon>
        <taxon>Lysobacterales</taxon>
        <taxon>Lysobacteraceae</taxon>
        <taxon>Lysobacter</taxon>
    </lineage>
</organism>
<dbReference type="PRINTS" id="PR00080">
    <property type="entry name" value="SDRFAMILY"/>
</dbReference>
<sequence length="243" mass="24643">MEHRVALVTGGSRGIGAAITQRLAAEGMSVLFTYRSSGTAAYEVVDEITRRGGAALAARIDSGAPGAAETAVSTAIERFGGLDVLVNNAGTFDSGELASVGLTEVDHALALHVRAPYLFSQAAARRMRDGGRIITIGSTFADRVPYAGVALYAMTKAAVGGMTRGLARDLGERGITANVVHPGNIDTDMNPASSEEAASELPQIALGQYGAPADIAGAVAFLAGPDGGYVTGATLTVDGGYNA</sequence>
<comment type="similarity">
    <text evidence="1">Belongs to the short-chain dehydrogenases/reductases (SDR) family.</text>
</comment>
<evidence type="ECO:0000256" key="2">
    <source>
        <dbReference type="ARBA" id="ARBA00023002"/>
    </source>
</evidence>